<dbReference type="PIRSF" id="PIRSF028704">
    <property type="entry name" value="UPC028704"/>
    <property type="match status" value="1"/>
</dbReference>
<keyword evidence="1" id="KW-0472">Membrane</keyword>
<keyword evidence="1" id="KW-0812">Transmembrane</keyword>
<feature type="transmembrane region" description="Helical" evidence="1">
    <location>
        <begin position="328"/>
        <end position="348"/>
    </location>
</feature>
<dbReference type="InterPro" id="IPR014550">
    <property type="entry name" value="UCP028704_OpgC"/>
</dbReference>
<evidence type="ECO:0000313" key="2">
    <source>
        <dbReference type="EMBL" id="MBK1838024.1"/>
    </source>
</evidence>
<accession>A0ABS1F3U0</accession>
<name>A0ABS1F3U0_9PROT</name>
<dbReference type="EMBL" id="JAENHM010000030">
    <property type="protein sequence ID" value="MBK1838024.1"/>
    <property type="molecule type" value="Genomic_DNA"/>
</dbReference>
<protein>
    <submittedName>
        <fullName evidence="2">OpgC domain-containing protein</fullName>
    </submittedName>
</protein>
<reference evidence="3" key="1">
    <citation type="submission" date="2021-01" db="EMBL/GenBank/DDBJ databases">
        <title>Genome public.</title>
        <authorList>
            <person name="Liu C."/>
            <person name="Sun Q."/>
        </authorList>
    </citation>
    <scope>NUCLEOTIDE SEQUENCE [LARGE SCALE GENOMIC DNA]</scope>
    <source>
        <strain evidence="3">YIM B02556</strain>
    </source>
</reference>
<organism evidence="2 3">
    <name type="scientific">Azospirillum endophyticum</name>
    <dbReference type="NCBI Taxonomy" id="2800326"/>
    <lineage>
        <taxon>Bacteria</taxon>
        <taxon>Pseudomonadati</taxon>
        <taxon>Pseudomonadota</taxon>
        <taxon>Alphaproteobacteria</taxon>
        <taxon>Rhodospirillales</taxon>
        <taxon>Azospirillaceae</taxon>
        <taxon>Azospirillum</taxon>
    </lineage>
</organism>
<gene>
    <name evidence="2" type="ORF">JHL17_11425</name>
</gene>
<feature type="transmembrane region" description="Helical" evidence="1">
    <location>
        <begin position="209"/>
        <end position="230"/>
    </location>
</feature>
<feature type="transmembrane region" description="Helical" evidence="1">
    <location>
        <begin position="242"/>
        <end position="264"/>
    </location>
</feature>
<dbReference type="PANTHER" id="PTHR38592">
    <property type="entry name" value="BLL4819 PROTEIN"/>
    <property type="match status" value="1"/>
</dbReference>
<comment type="caution">
    <text evidence="2">The sequence shown here is derived from an EMBL/GenBank/DDBJ whole genome shotgun (WGS) entry which is preliminary data.</text>
</comment>
<feature type="transmembrane region" description="Helical" evidence="1">
    <location>
        <begin position="354"/>
        <end position="376"/>
    </location>
</feature>
<feature type="transmembrane region" description="Helical" evidence="1">
    <location>
        <begin position="31"/>
        <end position="48"/>
    </location>
</feature>
<sequence>MKEAAGKEATGAAGGNGAAARDLRLDFFRGLALWFIFVNHIPANQISWATPRNFGLSDATEIFVFISGYTAALVYGRTLDGQGLPMAAAQVLHRCWTLYATYIILFFAYTAQIAYTARAFDSPLFAEEMGIAGYFQDPVTALTQAILLKFRPANLDVLPLYIVLLLAFPLLLPALRRRPAAVLAGSAALYLAARQWGWNLPTYPDGGVWYFNPFTWQLLFLLGASLQFQPDLRAVLTRFRRPVAVAAGAVLLASLFLTLSWKFAPLHALIPVSLTEILYPISKTDLDPLRLLHFFALVYLVLWLVPAGASWLRGSLAAPVLACGRQSLHVFCLGVLLSFAGQTVLVHVSGSLSAQFLVTVLGIAAMVLMARFLNWYQSAERSRRHRVAATTKMGT</sequence>
<feature type="transmembrane region" description="Helical" evidence="1">
    <location>
        <begin position="180"/>
        <end position="197"/>
    </location>
</feature>
<evidence type="ECO:0000256" key="1">
    <source>
        <dbReference type="SAM" id="Phobius"/>
    </source>
</evidence>
<feature type="transmembrane region" description="Helical" evidence="1">
    <location>
        <begin position="157"/>
        <end position="175"/>
    </location>
</feature>
<keyword evidence="1" id="KW-1133">Transmembrane helix</keyword>
<proteinExistence type="predicted"/>
<dbReference type="Pfam" id="PF10129">
    <property type="entry name" value="OpgC_C"/>
    <property type="match status" value="1"/>
</dbReference>
<keyword evidence="3" id="KW-1185">Reference proteome</keyword>
<feature type="transmembrane region" description="Helical" evidence="1">
    <location>
        <begin position="96"/>
        <end position="115"/>
    </location>
</feature>
<dbReference type="PANTHER" id="PTHR38592:SF3">
    <property type="entry name" value="BLL4819 PROTEIN"/>
    <property type="match status" value="1"/>
</dbReference>
<feature type="transmembrane region" description="Helical" evidence="1">
    <location>
        <begin position="54"/>
        <end position="75"/>
    </location>
</feature>
<dbReference type="Proteomes" id="UP000652760">
    <property type="component" value="Unassembled WGS sequence"/>
</dbReference>
<feature type="transmembrane region" description="Helical" evidence="1">
    <location>
        <begin position="291"/>
        <end position="316"/>
    </location>
</feature>
<evidence type="ECO:0000313" key="3">
    <source>
        <dbReference type="Proteomes" id="UP000652760"/>
    </source>
</evidence>